<protein>
    <submittedName>
        <fullName evidence="2">Uncharacterized protein</fullName>
    </submittedName>
</protein>
<accession>Q10WY4</accession>
<organism evidence="2">
    <name type="scientific">Trichodesmium erythraeum (strain IMS101)</name>
    <dbReference type="NCBI Taxonomy" id="203124"/>
    <lineage>
        <taxon>Bacteria</taxon>
        <taxon>Bacillati</taxon>
        <taxon>Cyanobacteriota</taxon>
        <taxon>Cyanophyceae</taxon>
        <taxon>Oscillatoriophycideae</taxon>
        <taxon>Oscillatoriales</taxon>
        <taxon>Microcoleaceae</taxon>
        <taxon>Trichodesmium</taxon>
    </lineage>
</organism>
<evidence type="ECO:0000256" key="1">
    <source>
        <dbReference type="SAM" id="Coils"/>
    </source>
</evidence>
<sequence length="133" mass="15957">MEMGDTLWRMKQRSRTLQEYRKDIRGSWQDEAAKTLNHRYLNPHEDDEQKMIEFMEKQVQGLEKAKNELKKAKEYALEADRYSQKVEHFLEREKQEVKQANHSYDLSIEYYGLTQAELLNIDELIQQANRSCG</sequence>
<keyword evidence="1" id="KW-0175">Coiled coil</keyword>
<dbReference type="RefSeq" id="WP_011613569.1">
    <property type="nucleotide sequence ID" value="NC_008312.1"/>
</dbReference>
<dbReference type="HOGENOM" id="CLU_1914657_0_0_3"/>
<dbReference type="eggNOG" id="ENOG502ZXHI">
    <property type="taxonomic scope" value="Bacteria"/>
</dbReference>
<dbReference type="KEGG" id="ter:Tery_4240"/>
<name>Q10WY4_TRIEI</name>
<proteinExistence type="predicted"/>
<dbReference type="AlphaFoldDB" id="Q10WY4"/>
<reference evidence="2" key="1">
    <citation type="submission" date="2006-06" db="EMBL/GenBank/DDBJ databases">
        <title>Complete sequence of Trichodesmium erythraeum IMS101.</title>
        <authorList>
            <consortium name="US DOE Joint Genome Institute"/>
            <person name="Copeland A."/>
            <person name="Lucas S."/>
            <person name="Lapidus A."/>
            <person name="Barry K."/>
            <person name="Detter J.C."/>
            <person name="Glavina del Rio T."/>
            <person name="Hammon N."/>
            <person name="Israni S."/>
            <person name="Dalin E."/>
            <person name="Tice H."/>
            <person name="Pitluck S."/>
            <person name="Kiss H."/>
            <person name="Munk A.C."/>
            <person name="Brettin T."/>
            <person name="Bruce D."/>
            <person name="Han C."/>
            <person name="Tapia R."/>
            <person name="Gilna P."/>
            <person name="Schmutz J."/>
            <person name="Larimer F."/>
            <person name="Land M."/>
            <person name="Hauser L."/>
            <person name="Kyrpides N."/>
            <person name="Kim E."/>
            <person name="Richardson P."/>
        </authorList>
    </citation>
    <scope>NUCLEOTIDE SEQUENCE [LARGE SCALE GENOMIC DNA]</scope>
    <source>
        <strain evidence="2">IMS101</strain>
    </source>
</reference>
<evidence type="ECO:0000313" key="2">
    <source>
        <dbReference type="EMBL" id="ABG53240.1"/>
    </source>
</evidence>
<gene>
    <name evidence="2" type="ordered locus">Tery_4240</name>
</gene>
<dbReference type="STRING" id="203124.Tery_4240"/>
<feature type="coiled-coil region" evidence="1">
    <location>
        <begin position="45"/>
        <end position="82"/>
    </location>
</feature>
<dbReference type="EMBL" id="CP000393">
    <property type="protein sequence ID" value="ABG53240.1"/>
    <property type="molecule type" value="Genomic_DNA"/>
</dbReference>